<comment type="caution">
    <text evidence="1">The sequence shown here is derived from an EMBL/GenBank/DDBJ whole genome shotgun (WGS) entry which is preliminary data.</text>
</comment>
<accession>A0A4Z1FB05</accession>
<dbReference type="AlphaFoldDB" id="A0A4Z1FB05"/>
<proteinExistence type="predicted"/>
<sequence length="71" mass="8215">MLETRRSLSSNKLITARNTATSLFYSAPPPDLRKSPRRFEAGECCPQDSRPEDRFAKDTRIIKIFTLKDNR</sequence>
<evidence type="ECO:0000313" key="1">
    <source>
        <dbReference type="EMBL" id="TGO20690.1"/>
    </source>
</evidence>
<dbReference type="EMBL" id="PQXI01000273">
    <property type="protein sequence ID" value="TGO20690.1"/>
    <property type="molecule type" value="Genomic_DNA"/>
</dbReference>
<evidence type="ECO:0000313" key="2">
    <source>
        <dbReference type="Proteomes" id="UP000297910"/>
    </source>
</evidence>
<reference evidence="1 2" key="1">
    <citation type="submission" date="2017-12" db="EMBL/GenBank/DDBJ databases">
        <title>Comparative genomics of Botrytis spp.</title>
        <authorList>
            <person name="Valero-Jimenez C.A."/>
            <person name="Tapia P."/>
            <person name="Veloso J."/>
            <person name="Silva-Moreno E."/>
            <person name="Staats M."/>
            <person name="Valdes J.H."/>
            <person name="Van Kan J.A.L."/>
        </authorList>
    </citation>
    <scope>NUCLEOTIDE SEQUENCE [LARGE SCALE GENOMIC DNA]</scope>
    <source>
        <strain evidence="1 2">Bp0003</strain>
    </source>
</reference>
<organism evidence="1 2">
    <name type="scientific">Botrytis paeoniae</name>
    <dbReference type="NCBI Taxonomy" id="278948"/>
    <lineage>
        <taxon>Eukaryota</taxon>
        <taxon>Fungi</taxon>
        <taxon>Dikarya</taxon>
        <taxon>Ascomycota</taxon>
        <taxon>Pezizomycotina</taxon>
        <taxon>Leotiomycetes</taxon>
        <taxon>Helotiales</taxon>
        <taxon>Sclerotiniaceae</taxon>
        <taxon>Botrytis</taxon>
    </lineage>
</organism>
<gene>
    <name evidence="1" type="ORF">BPAE_0274g00100</name>
</gene>
<protein>
    <submittedName>
        <fullName evidence="1">Uncharacterized protein</fullName>
    </submittedName>
</protein>
<name>A0A4Z1FB05_9HELO</name>
<keyword evidence="2" id="KW-1185">Reference proteome</keyword>
<dbReference type="Proteomes" id="UP000297910">
    <property type="component" value="Unassembled WGS sequence"/>
</dbReference>